<reference evidence="1 2" key="1">
    <citation type="submission" date="2020-07" db="EMBL/GenBank/DDBJ databases">
        <title>Diversity of carbapenemase encoding genes among Pseudomonas putida group clinical isolates in a tertiary Brazilian hospital.</title>
        <authorList>
            <person name="Alberto-Lei F."/>
            <person name="Nodari C.S."/>
            <person name="Streling A.P."/>
            <person name="Paulino J.T."/>
            <person name="Bessa-Neto F.O."/>
            <person name="Cayo R."/>
            <person name="Gales A.C."/>
        </authorList>
    </citation>
    <scope>NUCLEOTIDE SEQUENCE [LARGE SCALE GENOMIC DNA]</scope>
    <source>
        <strain evidence="1 2">12464</strain>
    </source>
</reference>
<gene>
    <name evidence="1" type="ORF">H4C47_27585</name>
</gene>
<organism evidence="1 2">
    <name type="scientific">Pseudomonas putida</name>
    <name type="common">Arthrobacter siderocapsulatus</name>
    <dbReference type="NCBI Taxonomy" id="303"/>
    <lineage>
        <taxon>Bacteria</taxon>
        <taxon>Pseudomonadati</taxon>
        <taxon>Pseudomonadota</taxon>
        <taxon>Gammaproteobacteria</taxon>
        <taxon>Pseudomonadales</taxon>
        <taxon>Pseudomonadaceae</taxon>
        <taxon>Pseudomonas</taxon>
    </lineage>
</organism>
<dbReference type="AlphaFoldDB" id="A0A7W2QLW4"/>
<dbReference type="EMBL" id="JACGDG010000058">
    <property type="protein sequence ID" value="MBA6119455.1"/>
    <property type="molecule type" value="Genomic_DNA"/>
</dbReference>
<evidence type="ECO:0000313" key="2">
    <source>
        <dbReference type="Proteomes" id="UP000553948"/>
    </source>
</evidence>
<dbReference type="Proteomes" id="UP000553948">
    <property type="component" value="Unassembled WGS sequence"/>
</dbReference>
<sequence length="135" mass="15084">MSRIIHRSHSEPERLGLDWDSIWKGADLGLIKSWEIGRKLALQKPALAACAKLEELPPLNWKGGVSKKLKKSEKFGSLHYLAQWQGLRGQDLEIDMDSEITLTCSKTGMVVTFTPDLRKLASQQNDGDEEVAALI</sequence>
<protein>
    <submittedName>
        <fullName evidence="1">Uncharacterized protein</fullName>
    </submittedName>
</protein>
<dbReference type="RefSeq" id="WP_182387807.1">
    <property type="nucleotide sequence ID" value="NZ_JABXGC010000005.1"/>
</dbReference>
<accession>A0A7W2QLW4</accession>
<proteinExistence type="predicted"/>
<evidence type="ECO:0000313" key="1">
    <source>
        <dbReference type="EMBL" id="MBA6119455.1"/>
    </source>
</evidence>
<comment type="caution">
    <text evidence="1">The sequence shown here is derived from an EMBL/GenBank/DDBJ whole genome shotgun (WGS) entry which is preliminary data.</text>
</comment>
<name>A0A7W2QLW4_PSEPU</name>